<dbReference type="GO" id="GO:0008757">
    <property type="term" value="F:S-adenosylmethionine-dependent methyltransferase activity"/>
    <property type="evidence" value="ECO:0007669"/>
    <property type="project" value="TreeGrafter"/>
</dbReference>
<evidence type="ECO:0000256" key="2">
    <source>
        <dbReference type="ARBA" id="ARBA00022679"/>
    </source>
</evidence>
<keyword evidence="1 4" id="KW-0489">Methyltransferase</keyword>
<dbReference type="EMBL" id="CP040396">
    <property type="protein sequence ID" value="QCT03510.1"/>
    <property type="molecule type" value="Genomic_DNA"/>
</dbReference>
<accession>A0A4P8XP20</accession>
<sequence length="231" mass="25173">MCMNCSIGIGQLLQKVEGLIVRSQEEYVNQLFTEDEELRSVRNSIAEAGMKDISVAPAYGRLLTLLVQASGAREVLEIGAFGGYSGICLCRGLGSGGRLTSLELNEEFAAQASSRLTQAGFGGMFQFRTGLAADSLSQLKEEGRRFDFFFIDADKGNYPLYLEYALELANPGALIAGDNCFLRGRTLDPEKNGPSVQAVRQFNERMASDPRLTSTMLPSYDGLVLARVNET</sequence>
<dbReference type="InterPro" id="IPR002935">
    <property type="entry name" value="SAM_O-MeTrfase"/>
</dbReference>
<dbReference type="InterPro" id="IPR050362">
    <property type="entry name" value="Cation-dep_OMT"/>
</dbReference>
<gene>
    <name evidence="4" type="ORF">E6C60_2798</name>
</gene>
<name>A0A4P8XP20_9BACL</name>
<dbReference type="InterPro" id="IPR029063">
    <property type="entry name" value="SAM-dependent_MTases_sf"/>
</dbReference>
<organism evidence="4 5">
    <name type="scientific">Paenibacillus algicola</name>
    <dbReference type="NCBI Taxonomy" id="2565926"/>
    <lineage>
        <taxon>Bacteria</taxon>
        <taxon>Bacillati</taxon>
        <taxon>Bacillota</taxon>
        <taxon>Bacilli</taxon>
        <taxon>Bacillales</taxon>
        <taxon>Paenibacillaceae</taxon>
        <taxon>Paenibacillus</taxon>
    </lineage>
</organism>
<evidence type="ECO:0000256" key="3">
    <source>
        <dbReference type="ARBA" id="ARBA00022691"/>
    </source>
</evidence>
<dbReference type="PANTHER" id="PTHR10509:SF14">
    <property type="entry name" value="CAFFEOYL-COA O-METHYLTRANSFERASE 3-RELATED"/>
    <property type="match status" value="1"/>
</dbReference>
<keyword evidence="3" id="KW-0949">S-adenosyl-L-methionine</keyword>
<dbReference type="KEGG" id="palo:E6C60_2798"/>
<dbReference type="Gene3D" id="3.40.50.150">
    <property type="entry name" value="Vaccinia Virus protein VP39"/>
    <property type="match status" value="1"/>
</dbReference>
<protein>
    <submittedName>
        <fullName evidence="4">O-methyltransferase family 3</fullName>
    </submittedName>
</protein>
<evidence type="ECO:0000256" key="1">
    <source>
        <dbReference type="ARBA" id="ARBA00022603"/>
    </source>
</evidence>
<reference evidence="4 5" key="1">
    <citation type="submission" date="2019-05" db="EMBL/GenBank/DDBJ databases">
        <authorList>
            <person name="Chen C."/>
        </authorList>
    </citation>
    <scope>NUCLEOTIDE SEQUENCE [LARGE SCALE GENOMIC DNA]</scope>
    <source>
        <strain evidence="4 5">HB172198</strain>
    </source>
</reference>
<dbReference type="PANTHER" id="PTHR10509">
    <property type="entry name" value="O-METHYLTRANSFERASE-RELATED"/>
    <property type="match status" value="1"/>
</dbReference>
<evidence type="ECO:0000313" key="4">
    <source>
        <dbReference type="EMBL" id="QCT03510.1"/>
    </source>
</evidence>
<evidence type="ECO:0000313" key="5">
    <source>
        <dbReference type="Proteomes" id="UP000300879"/>
    </source>
</evidence>
<dbReference type="GO" id="GO:0008171">
    <property type="term" value="F:O-methyltransferase activity"/>
    <property type="evidence" value="ECO:0007669"/>
    <property type="project" value="InterPro"/>
</dbReference>
<dbReference type="Pfam" id="PF01596">
    <property type="entry name" value="Methyltransf_3"/>
    <property type="match status" value="1"/>
</dbReference>
<dbReference type="AlphaFoldDB" id="A0A4P8XP20"/>
<proteinExistence type="predicted"/>
<keyword evidence="2 4" id="KW-0808">Transferase</keyword>
<dbReference type="PROSITE" id="PS51682">
    <property type="entry name" value="SAM_OMT_I"/>
    <property type="match status" value="1"/>
</dbReference>
<dbReference type="GO" id="GO:0032259">
    <property type="term" value="P:methylation"/>
    <property type="evidence" value="ECO:0007669"/>
    <property type="project" value="UniProtKB-KW"/>
</dbReference>
<dbReference type="Proteomes" id="UP000300879">
    <property type="component" value="Chromosome"/>
</dbReference>
<dbReference type="SUPFAM" id="SSF53335">
    <property type="entry name" value="S-adenosyl-L-methionine-dependent methyltransferases"/>
    <property type="match status" value="1"/>
</dbReference>
<keyword evidence="5" id="KW-1185">Reference proteome</keyword>